<evidence type="ECO:0000259" key="5">
    <source>
        <dbReference type="Pfam" id="PF00155"/>
    </source>
</evidence>
<name>A0ABU3U468_9FLAO</name>
<gene>
    <name evidence="6" type="ORF">RXV94_01900</name>
</gene>
<dbReference type="InterPro" id="IPR015422">
    <property type="entry name" value="PyrdxlP-dep_Trfase_small"/>
</dbReference>
<accession>A0ABU3U468</accession>
<comment type="cofactor">
    <cofactor evidence="1">
        <name>pyridoxal 5'-phosphate</name>
        <dbReference type="ChEBI" id="CHEBI:597326"/>
    </cofactor>
</comment>
<dbReference type="RefSeq" id="WP_316660684.1">
    <property type="nucleotide sequence ID" value="NZ_JAWHTF010000001.1"/>
</dbReference>
<reference evidence="6 7" key="1">
    <citation type="submission" date="2023-10" db="EMBL/GenBank/DDBJ databases">
        <title>Marimonas sp. nov. isolated from tidal mud flat.</title>
        <authorList>
            <person name="Jaincy N.J."/>
            <person name="Srinivasan S."/>
            <person name="Lee S.-S."/>
        </authorList>
    </citation>
    <scope>NUCLEOTIDE SEQUENCE [LARGE SCALE GENOMIC DNA]</scope>
    <source>
        <strain evidence="6 7">MJ-SS3</strain>
    </source>
</reference>
<dbReference type="EMBL" id="JAWHTF010000001">
    <property type="protein sequence ID" value="MDU8884895.1"/>
    <property type="molecule type" value="Genomic_DNA"/>
</dbReference>
<dbReference type="Pfam" id="PF00155">
    <property type="entry name" value="Aminotran_1_2"/>
    <property type="match status" value="1"/>
</dbReference>
<evidence type="ECO:0000256" key="2">
    <source>
        <dbReference type="ARBA" id="ARBA00022576"/>
    </source>
</evidence>
<keyword evidence="4" id="KW-0663">Pyridoxal phosphate</keyword>
<evidence type="ECO:0000256" key="4">
    <source>
        <dbReference type="ARBA" id="ARBA00022898"/>
    </source>
</evidence>
<evidence type="ECO:0000256" key="1">
    <source>
        <dbReference type="ARBA" id="ARBA00001933"/>
    </source>
</evidence>
<dbReference type="InterPro" id="IPR051326">
    <property type="entry name" value="Kynurenine-oxoglutarate_AT"/>
</dbReference>
<organism evidence="6 7">
    <name type="scientific">Gilvirhabdus luticola</name>
    <dbReference type="NCBI Taxonomy" id="3079858"/>
    <lineage>
        <taxon>Bacteria</taxon>
        <taxon>Pseudomonadati</taxon>
        <taxon>Bacteroidota</taxon>
        <taxon>Flavobacteriia</taxon>
        <taxon>Flavobacteriales</taxon>
        <taxon>Flavobacteriaceae</taxon>
        <taxon>Gilvirhabdus</taxon>
    </lineage>
</organism>
<dbReference type="Gene3D" id="3.40.640.10">
    <property type="entry name" value="Type I PLP-dependent aspartate aminotransferase-like (Major domain)"/>
    <property type="match status" value="1"/>
</dbReference>
<dbReference type="InterPro" id="IPR015424">
    <property type="entry name" value="PyrdxlP-dep_Trfase"/>
</dbReference>
<comment type="caution">
    <text evidence="6">The sequence shown here is derived from an EMBL/GenBank/DDBJ whole genome shotgun (WGS) entry which is preliminary data.</text>
</comment>
<dbReference type="InterPro" id="IPR004839">
    <property type="entry name" value="Aminotransferase_I/II_large"/>
</dbReference>
<dbReference type="SUPFAM" id="SSF53383">
    <property type="entry name" value="PLP-dependent transferases"/>
    <property type="match status" value="1"/>
</dbReference>
<evidence type="ECO:0000313" key="6">
    <source>
        <dbReference type="EMBL" id="MDU8884895.1"/>
    </source>
</evidence>
<dbReference type="InterPro" id="IPR015421">
    <property type="entry name" value="PyrdxlP-dep_Trfase_major"/>
</dbReference>
<evidence type="ECO:0000313" key="7">
    <source>
        <dbReference type="Proteomes" id="UP001268651"/>
    </source>
</evidence>
<keyword evidence="2 6" id="KW-0032">Aminotransferase</keyword>
<dbReference type="PANTHER" id="PTHR43807">
    <property type="entry name" value="FI04487P"/>
    <property type="match status" value="1"/>
</dbReference>
<dbReference type="GO" id="GO:0008483">
    <property type="term" value="F:transaminase activity"/>
    <property type="evidence" value="ECO:0007669"/>
    <property type="project" value="UniProtKB-KW"/>
</dbReference>
<keyword evidence="7" id="KW-1185">Reference proteome</keyword>
<keyword evidence="3" id="KW-0808">Transferase</keyword>
<dbReference type="Gene3D" id="3.90.1150.10">
    <property type="entry name" value="Aspartate Aminotransferase, domain 1"/>
    <property type="match status" value="1"/>
</dbReference>
<sequence>MNHISKLPQVQLSIFSKMTALANKHKAINLSQGFPNFKSDSALIDLVSHAMRSGYNQYAPMPGILALREAIANKLEFLYNSTYNSDTEITITSGATQAIYSIISAFIKQNDEVIIFKPAYDSYEPTTQLNGGIVMPIQLEAPNYKINWELVQQQINDNTKMMIINTPQNPSATIFSKQDMLQLQEITKGTDIIVLSDEVYEHIIFDNEKHQSICLFPDLKSRSFLVASFGKTFHNTGWKIGYCCAPKVLMEEFRKAHQFTVFSVNHPIQIALAEYLQEPNHYLKISQFYQNKRNLFTELLEGSRFKILPTQGTYFMLLDYSNITTEKDTDFAERLTIEHGIASIPLSVFNENNLDQNVLRFCFAKTDNTLKKATEILKKI</sequence>
<proteinExistence type="predicted"/>
<dbReference type="NCBIfam" id="NF006569">
    <property type="entry name" value="PRK09082.1"/>
    <property type="match status" value="1"/>
</dbReference>
<evidence type="ECO:0000256" key="3">
    <source>
        <dbReference type="ARBA" id="ARBA00022679"/>
    </source>
</evidence>
<protein>
    <submittedName>
        <fullName evidence="6">Methionine aminotransferase</fullName>
    </submittedName>
</protein>
<dbReference type="Proteomes" id="UP001268651">
    <property type="component" value="Unassembled WGS sequence"/>
</dbReference>
<dbReference type="CDD" id="cd00609">
    <property type="entry name" value="AAT_like"/>
    <property type="match status" value="1"/>
</dbReference>
<feature type="domain" description="Aminotransferase class I/classII large" evidence="5">
    <location>
        <begin position="27"/>
        <end position="375"/>
    </location>
</feature>
<dbReference type="PANTHER" id="PTHR43807:SF20">
    <property type="entry name" value="FI04487P"/>
    <property type="match status" value="1"/>
</dbReference>